<reference evidence="9 10" key="1">
    <citation type="submission" date="2014-07" db="EMBL/GenBank/DDBJ databases">
        <authorList>
            <person name="McCorrison J."/>
            <person name="Sanka R."/>
            <person name="Torralba M."/>
            <person name="Gillis M."/>
            <person name="Haft D.H."/>
            <person name="Methe B."/>
            <person name="Sutton G."/>
            <person name="Nelson K.E."/>
        </authorList>
    </citation>
    <scope>NUCLEOTIDE SEQUENCE [LARGE SCALE GENOMIC DNA]</scope>
    <source>
        <strain evidence="9 10">DNF00314</strain>
    </source>
</reference>
<comment type="similarity">
    <text evidence="2">Belongs to the MreD family.</text>
</comment>
<dbReference type="Pfam" id="PF04093">
    <property type="entry name" value="MreD"/>
    <property type="match status" value="1"/>
</dbReference>
<gene>
    <name evidence="9" type="ORF">HMPREF0872_03270</name>
</gene>
<keyword evidence="7 8" id="KW-0472">Membrane</keyword>
<evidence type="ECO:0000313" key="10">
    <source>
        <dbReference type="Proteomes" id="UP000029628"/>
    </source>
</evidence>
<evidence type="ECO:0000256" key="6">
    <source>
        <dbReference type="ARBA" id="ARBA00022989"/>
    </source>
</evidence>
<dbReference type="Proteomes" id="UP000029628">
    <property type="component" value="Unassembled WGS sequence"/>
</dbReference>
<comment type="caution">
    <text evidence="9">The sequence shown here is derived from an EMBL/GenBank/DDBJ whole genome shotgun (WGS) entry which is preliminary data.</text>
</comment>
<feature type="transmembrane region" description="Helical" evidence="8">
    <location>
        <begin position="95"/>
        <end position="120"/>
    </location>
</feature>
<evidence type="ECO:0000256" key="3">
    <source>
        <dbReference type="ARBA" id="ARBA00022475"/>
    </source>
</evidence>
<evidence type="ECO:0000256" key="4">
    <source>
        <dbReference type="ARBA" id="ARBA00022692"/>
    </source>
</evidence>
<name>A0A096CQX7_9FIRM</name>
<feature type="transmembrane region" description="Helical" evidence="8">
    <location>
        <begin position="132"/>
        <end position="153"/>
    </location>
</feature>
<keyword evidence="5" id="KW-0133">Cell shape</keyword>
<evidence type="ECO:0000256" key="8">
    <source>
        <dbReference type="SAM" id="Phobius"/>
    </source>
</evidence>
<keyword evidence="6 8" id="KW-1133">Transmembrane helix</keyword>
<evidence type="ECO:0000256" key="5">
    <source>
        <dbReference type="ARBA" id="ARBA00022960"/>
    </source>
</evidence>
<evidence type="ECO:0000256" key="7">
    <source>
        <dbReference type="ARBA" id="ARBA00023136"/>
    </source>
</evidence>
<accession>A0A096CQX7</accession>
<dbReference type="GO" id="GO:0008360">
    <property type="term" value="P:regulation of cell shape"/>
    <property type="evidence" value="ECO:0007669"/>
    <property type="project" value="UniProtKB-KW"/>
</dbReference>
<evidence type="ECO:0000256" key="1">
    <source>
        <dbReference type="ARBA" id="ARBA00004651"/>
    </source>
</evidence>
<dbReference type="eggNOG" id="COG2891">
    <property type="taxonomic scope" value="Bacteria"/>
</dbReference>
<dbReference type="NCBIfam" id="TIGR03426">
    <property type="entry name" value="shape_MreD"/>
    <property type="match status" value="1"/>
</dbReference>
<dbReference type="InterPro" id="IPR007227">
    <property type="entry name" value="Cell_shape_determining_MreD"/>
</dbReference>
<protein>
    <submittedName>
        <fullName evidence="9">Rod shape-determining protein MreD</fullName>
    </submittedName>
</protein>
<keyword evidence="4 8" id="KW-0812">Transmembrane</keyword>
<organism evidence="9 10">
    <name type="scientific">Veillonella montpellierensis DNF00314</name>
    <dbReference type="NCBI Taxonomy" id="1401067"/>
    <lineage>
        <taxon>Bacteria</taxon>
        <taxon>Bacillati</taxon>
        <taxon>Bacillota</taxon>
        <taxon>Negativicutes</taxon>
        <taxon>Veillonellales</taxon>
        <taxon>Veillonellaceae</taxon>
        <taxon>Veillonella</taxon>
    </lineage>
</organism>
<sequence>MRLIAYILLGLLTLLIQTQLFPFLIHQVWIPNLFLVWIVLIAAMHGRKTGLIMATIAGVIHDTIISNFFGLHIFPYLLVVYVVTVFRIHIYEEQWYISCITVAIATLLDSVIRIAILYAIHADIEIGTYMWHLVFPTIWVNGILAVFIHYLLWRMQEKEKYIW</sequence>
<proteinExistence type="inferred from homology"/>
<keyword evidence="10" id="KW-1185">Reference proteome</keyword>
<dbReference type="AlphaFoldDB" id="A0A096CQX7"/>
<comment type="subcellular location">
    <subcellularLocation>
        <location evidence="1">Cell membrane</location>
        <topology evidence="1">Multi-pass membrane protein</topology>
    </subcellularLocation>
</comment>
<evidence type="ECO:0000313" key="9">
    <source>
        <dbReference type="EMBL" id="KGF47739.1"/>
    </source>
</evidence>
<evidence type="ECO:0000256" key="2">
    <source>
        <dbReference type="ARBA" id="ARBA00007776"/>
    </source>
</evidence>
<dbReference type="EMBL" id="JRNT01000007">
    <property type="protein sequence ID" value="KGF47739.1"/>
    <property type="molecule type" value="Genomic_DNA"/>
</dbReference>
<keyword evidence="3" id="KW-1003">Cell membrane</keyword>
<feature type="transmembrane region" description="Helical" evidence="8">
    <location>
        <begin position="67"/>
        <end position="89"/>
    </location>
</feature>
<dbReference type="GO" id="GO:0005886">
    <property type="term" value="C:plasma membrane"/>
    <property type="evidence" value="ECO:0007669"/>
    <property type="project" value="UniProtKB-SubCell"/>
</dbReference>
<feature type="transmembrane region" description="Helical" evidence="8">
    <location>
        <begin position="28"/>
        <end position="46"/>
    </location>
</feature>
<dbReference type="RefSeq" id="WP_038151772.1">
    <property type="nucleotide sequence ID" value="NZ_JRNT01000007.1"/>
</dbReference>